<name>A0A6N0NWB0_9CREN</name>
<evidence type="ECO:0000256" key="5">
    <source>
        <dbReference type="ARBA" id="ARBA00022552"/>
    </source>
</evidence>
<dbReference type="GO" id="GO:0001522">
    <property type="term" value="P:pseudouridine synthesis"/>
    <property type="evidence" value="ECO:0007669"/>
    <property type="project" value="InterPro"/>
</dbReference>
<keyword evidence="9" id="KW-1185">Reference proteome</keyword>
<keyword evidence="5 7" id="KW-0698">rRNA processing</keyword>
<organism evidence="8 9">
    <name type="scientific">Metallosphaera tengchongensis</name>
    <dbReference type="NCBI Taxonomy" id="1532350"/>
    <lineage>
        <taxon>Archaea</taxon>
        <taxon>Thermoproteota</taxon>
        <taxon>Thermoprotei</taxon>
        <taxon>Sulfolobales</taxon>
        <taxon>Sulfolobaceae</taxon>
        <taxon>Metallosphaera</taxon>
    </lineage>
</organism>
<dbReference type="PANTHER" id="PTHR13305:SF0">
    <property type="entry name" value="H_ACA RIBONUCLEOPROTEIN COMPLEX SUBUNIT 3"/>
    <property type="match status" value="1"/>
</dbReference>
<dbReference type="GeneID" id="55640815"/>
<dbReference type="PANTHER" id="PTHR13305">
    <property type="entry name" value="RIBOSOME BIOGENESIS PROTEIN NOP10"/>
    <property type="match status" value="1"/>
</dbReference>
<evidence type="ECO:0000256" key="1">
    <source>
        <dbReference type="ARBA" id="ARBA00002325"/>
    </source>
</evidence>
<dbReference type="SUPFAM" id="SSF144210">
    <property type="entry name" value="Nop10-like SnoRNP"/>
    <property type="match status" value="1"/>
</dbReference>
<evidence type="ECO:0000256" key="2">
    <source>
        <dbReference type="ARBA" id="ARBA00009462"/>
    </source>
</evidence>
<keyword evidence="6 7" id="KW-0687">Ribonucleoprotein</keyword>
<reference evidence="8 9" key="1">
    <citation type="submission" date="2020-02" db="EMBL/GenBank/DDBJ databases">
        <title>Comparative genome analysis reveals the metabolism and evolution of the thermophilic archaeal genus Metallosphaera.</title>
        <authorList>
            <person name="Jiang C."/>
        </authorList>
    </citation>
    <scope>NUCLEOTIDE SEQUENCE [LARGE SCALE GENOMIC DNA]</scope>
    <source>
        <strain evidence="8 9">Ric-A</strain>
    </source>
</reference>
<proteinExistence type="inferred from homology"/>
<dbReference type="InterPro" id="IPR007264">
    <property type="entry name" value="H/ACA_rnp_Nop10"/>
</dbReference>
<comment type="similarity">
    <text evidence="2 7">Belongs to the NOP10 family.</text>
</comment>
<dbReference type="NCBIfam" id="NF009623">
    <property type="entry name" value="PRK13130.1"/>
    <property type="match status" value="1"/>
</dbReference>
<protein>
    <recommendedName>
        <fullName evidence="3 7">Ribosome biogenesis protein Nop10</fullName>
    </recommendedName>
</protein>
<keyword evidence="4 7" id="KW-0690">Ribosome biogenesis</keyword>
<evidence type="ECO:0000256" key="7">
    <source>
        <dbReference type="HAMAP-Rule" id="MF_00803"/>
    </source>
</evidence>
<gene>
    <name evidence="7" type="primary">nop10</name>
    <name evidence="8" type="ORF">GWK48_02665</name>
</gene>
<evidence type="ECO:0000313" key="8">
    <source>
        <dbReference type="EMBL" id="QKQ99439.1"/>
    </source>
</evidence>
<dbReference type="EMBL" id="CP049074">
    <property type="protein sequence ID" value="QKQ99439.1"/>
    <property type="molecule type" value="Genomic_DNA"/>
</dbReference>
<sequence length="53" mass="6276">MRLIRKCLRDGRYTLKENCPVCGGETRVAHPPRFSPQDRMVRYRVIAKRGREC</sequence>
<dbReference type="OrthoDB" id="7259at2157"/>
<dbReference type="GO" id="GO:1990904">
    <property type="term" value="C:ribonucleoprotein complex"/>
    <property type="evidence" value="ECO:0007669"/>
    <property type="project" value="UniProtKB-KW"/>
</dbReference>
<dbReference type="Proteomes" id="UP000509301">
    <property type="component" value="Chromosome"/>
</dbReference>
<comment type="function">
    <text evidence="1 7">Involved in ribosome biogenesis; more specifically in 18S rRNA pseudouridylation and in cleavage of pre-rRNA.</text>
</comment>
<dbReference type="Pfam" id="PF04135">
    <property type="entry name" value="Nop10p"/>
    <property type="match status" value="1"/>
</dbReference>
<dbReference type="AlphaFoldDB" id="A0A6N0NWB0"/>
<evidence type="ECO:0000313" key="9">
    <source>
        <dbReference type="Proteomes" id="UP000509301"/>
    </source>
</evidence>
<dbReference type="GO" id="GO:0030515">
    <property type="term" value="F:snoRNA binding"/>
    <property type="evidence" value="ECO:0007669"/>
    <property type="project" value="InterPro"/>
</dbReference>
<accession>A0A6N0NWB0</accession>
<dbReference type="InterPro" id="IPR036756">
    <property type="entry name" value="H/ACA_rnp_Nop10_sf"/>
</dbReference>
<evidence type="ECO:0000256" key="3">
    <source>
        <dbReference type="ARBA" id="ARBA00018821"/>
    </source>
</evidence>
<dbReference type="RefSeq" id="WP_174629335.1">
    <property type="nucleotide sequence ID" value="NZ_CP049074.1"/>
</dbReference>
<dbReference type="KEGG" id="mten:GWK48_02665"/>
<dbReference type="Gene3D" id="2.20.28.40">
    <property type="entry name" value="H/ACA ribonucleoprotein complex, subunit Nop10"/>
    <property type="match status" value="1"/>
</dbReference>
<dbReference type="InterPro" id="IPR023532">
    <property type="entry name" value="Nop10_arc-typ"/>
</dbReference>
<evidence type="ECO:0000256" key="6">
    <source>
        <dbReference type="ARBA" id="ARBA00023274"/>
    </source>
</evidence>
<dbReference type="GO" id="GO:0006364">
    <property type="term" value="P:rRNA processing"/>
    <property type="evidence" value="ECO:0007669"/>
    <property type="project" value="UniProtKB-UniRule"/>
</dbReference>
<dbReference type="HAMAP" id="MF_00803">
    <property type="entry name" value="Nop10"/>
    <property type="match status" value="1"/>
</dbReference>
<evidence type="ECO:0000256" key="4">
    <source>
        <dbReference type="ARBA" id="ARBA00022517"/>
    </source>
</evidence>